<evidence type="ECO:0000313" key="1">
    <source>
        <dbReference type="EMBL" id="PRY56654.1"/>
    </source>
</evidence>
<reference evidence="1 2" key="1">
    <citation type="submission" date="2018-03" db="EMBL/GenBank/DDBJ databases">
        <title>Genomic Encyclopedia of Archaeal and Bacterial Type Strains, Phase II (KMG-II): from individual species to whole genera.</title>
        <authorList>
            <person name="Goeker M."/>
        </authorList>
    </citation>
    <scope>NUCLEOTIDE SEQUENCE [LARGE SCALE GENOMIC DNA]</scope>
    <source>
        <strain evidence="1 2">ATCC BAA-1496</strain>
    </source>
</reference>
<evidence type="ECO:0000313" key="2">
    <source>
        <dbReference type="Proteomes" id="UP000237822"/>
    </source>
</evidence>
<sequence>MWGYVVALSARWVVLQSLEAAVYIDGYDVIRVDDITEVWEDGAAGYIERAVAALGRPAPDVALSQTAGTADVLQVARDAADLMCVHFEKDDDAPMLVGHLVRLDETTFDLQLIDPGGVWEVDVAQIACTEVTRVEFGDRYSVALTRFGDRRPEPEGARALDSFCTDEVD</sequence>
<gene>
    <name evidence="1" type="ORF">BCF74_11849</name>
</gene>
<keyword evidence="2" id="KW-1185">Reference proteome</keyword>
<name>A0A2T0UFK1_9MICO</name>
<comment type="caution">
    <text evidence="1">The sequence shown here is derived from an EMBL/GenBank/DDBJ whole genome shotgun (WGS) entry which is preliminary data.</text>
</comment>
<organism evidence="1 2">
    <name type="scientific">Knoellia remsis</name>
    <dbReference type="NCBI Taxonomy" id="407159"/>
    <lineage>
        <taxon>Bacteria</taxon>
        <taxon>Bacillati</taxon>
        <taxon>Actinomycetota</taxon>
        <taxon>Actinomycetes</taxon>
        <taxon>Micrococcales</taxon>
        <taxon>Intrasporangiaceae</taxon>
        <taxon>Knoellia</taxon>
    </lineage>
</organism>
<dbReference type="AlphaFoldDB" id="A0A2T0UFK1"/>
<dbReference type="EMBL" id="PVTI01000018">
    <property type="protein sequence ID" value="PRY56654.1"/>
    <property type="molecule type" value="Genomic_DNA"/>
</dbReference>
<protein>
    <submittedName>
        <fullName evidence="1">Uncharacterized protein</fullName>
    </submittedName>
</protein>
<accession>A0A2T0UFK1</accession>
<proteinExistence type="predicted"/>
<dbReference type="Proteomes" id="UP000237822">
    <property type="component" value="Unassembled WGS sequence"/>
</dbReference>